<evidence type="ECO:0000313" key="8">
    <source>
        <dbReference type="EMBL" id="MVN16245.1"/>
    </source>
</evidence>
<evidence type="ECO:0000256" key="4">
    <source>
        <dbReference type="ARBA" id="ARBA00022692"/>
    </source>
</evidence>
<evidence type="ECO:0000256" key="7">
    <source>
        <dbReference type="SAM" id="SignalP"/>
    </source>
</evidence>
<dbReference type="EMBL" id="WPOC01000026">
    <property type="protein sequence ID" value="MVN16245.1"/>
    <property type="molecule type" value="Genomic_DNA"/>
</dbReference>
<keyword evidence="6" id="KW-0472">Membrane</keyword>
<dbReference type="SUPFAM" id="SSF52540">
    <property type="entry name" value="P-loop containing nucleoside triphosphate hydrolases"/>
    <property type="match status" value="1"/>
</dbReference>
<reference evidence="8 9" key="1">
    <citation type="submission" date="2019-11" db="EMBL/GenBank/DDBJ databases">
        <title>Whole genome shotgun sequencing (WGS) data from Adlercreutzia equolifaciens ResAG-91, Eggerthella lenta MRI-F36, MRI-F37, MRI-F40, ResAG-49, ResAG-88, ResAG-121, ResAG-145, and Gordonibacter sp. ResAG-5, ResAG-26, ResAG-43, ResAG-50, ResAG-59.</title>
        <authorList>
            <person name="Stoll D.A."/>
            <person name="Danylec N."/>
            <person name="Franz C.M.A.P."/>
            <person name="Huch M."/>
        </authorList>
    </citation>
    <scope>NUCLEOTIDE SEQUENCE [LARGE SCALE GENOMIC DNA]</scope>
    <source>
        <strain evidence="8 9">ResAG-59</strain>
    </source>
</reference>
<dbReference type="InterPro" id="IPR027417">
    <property type="entry name" value="P-loop_NTPase"/>
</dbReference>
<keyword evidence="7" id="KW-0732">Signal</keyword>
<proteinExistence type="inferred from homology"/>
<evidence type="ECO:0000256" key="6">
    <source>
        <dbReference type="ARBA" id="ARBA00023136"/>
    </source>
</evidence>
<comment type="similarity">
    <text evidence="2">Belongs to the VirD4/TraG family.</text>
</comment>
<name>A0A6N8IK84_9ACTN</name>
<evidence type="ECO:0000256" key="3">
    <source>
        <dbReference type="ARBA" id="ARBA00022475"/>
    </source>
</evidence>
<dbReference type="CDD" id="cd01127">
    <property type="entry name" value="TrwB_TraG_TraD_VirD4"/>
    <property type="match status" value="2"/>
</dbReference>
<evidence type="ECO:0000256" key="1">
    <source>
        <dbReference type="ARBA" id="ARBA00004651"/>
    </source>
</evidence>
<keyword evidence="5" id="KW-1133">Transmembrane helix</keyword>
<dbReference type="InterPro" id="IPR003688">
    <property type="entry name" value="TraG/VirD4"/>
</dbReference>
<keyword evidence="9" id="KW-1185">Reference proteome</keyword>
<dbReference type="AlphaFoldDB" id="A0A6N8IK84"/>
<dbReference type="PANTHER" id="PTHR37937:SF1">
    <property type="entry name" value="CONJUGATIVE TRANSFER: DNA TRANSPORT"/>
    <property type="match status" value="1"/>
</dbReference>
<evidence type="ECO:0000256" key="2">
    <source>
        <dbReference type="ARBA" id="ARBA00008806"/>
    </source>
</evidence>
<gene>
    <name evidence="8" type="ORF">GO738_13005</name>
</gene>
<dbReference type="InterPro" id="IPR051539">
    <property type="entry name" value="T4SS-coupling_protein"/>
</dbReference>
<comment type="subcellular location">
    <subcellularLocation>
        <location evidence="1">Cell membrane</location>
        <topology evidence="1">Multi-pass membrane protein</topology>
    </subcellularLocation>
</comment>
<dbReference type="Pfam" id="PF02534">
    <property type="entry name" value="T4SS-DNA_transf"/>
    <property type="match status" value="1"/>
</dbReference>
<evidence type="ECO:0000256" key="5">
    <source>
        <dbReference type="ARBA" id="ARBA00022989"/>
    </source>
</evidence>
<keyword evidence="4" id="KW-0812">Transmembrane</keyword>
<accession>A0A6N8IK84</accession>
<dbReference type="Proteomes" id="UP000468327">
    <property type="component" value="Unassembled WGS sequence"/>
</dbReference>
<dbReference type="RefSeq" id="WP_157007583.1">
    <property type="nucleotide sequence ID" value="NZ_WPOC01000026.1"/>
</dbReference>
<keyword evidence="3" id="KW-1003">Cell membrane</keyword>
<comment type="caution">
    <text evidence="8">The sequence shown here is derived from an EMBL/GenBank/DDBJ whole genome shotgun (WGS) entry which is preliminary data.</text>
</comment>
<organism evidence="8 9">
    <name type="scientific">Gordonibacter urolithinfaciens</name>
    <dbReference type="NCBI Taxonomy" id="1335613"/>
    <lineage>
        <taxon>Bacteria</taxon>
        <taxon>Bacillati</taxon>
        <taxon>Actinomycetota</taxon>
        <taxon>Coriobacteriia</taxon>
        <taxon>Eggerthellales</taxon>
        <taxon>Eggerthellaceae</taxon>
        <taxon>Gordonibacter</taxon>
    </lineage>
</organism>
<protein>
    <submittedName>
        <fullName evidence="8">TraM recognition domain-containing protein</fullName>
    </submittedName>
</protein>
<dbReference type="Gene3D" id="3.40.50.300">
    <property type="entry name" value="P-loop containing nucleotide triphosphate hydrolases"/>
    <property type="match status" value="1"/>
</dbReference>
<sequence>MMGTRGKTARAAVAGGVAASASALAANKLAWAAAQSSQPYPLALSQALAALPGALADPSAWSADPAALASSAAAGALGLALGAAAVLGRRERNLMPGIEHGSARWGTPEEAAAYADAEDPDNNIILSATERIALRPKRFDIRTDCNKNVLVIGGPGTGKTRYVVKPNLAQLNASFFVTDPKATLLPEVGRMLLDAGYDLKVVNLIDLARSMRYNPFAYVSDPEDEGDGRCQSDISRIVNVLMKNTEGSGERSKEDFWAKAERNLFRAVIGYLMYAVNPEERTFPSMIDLVDLARCKEDDEDYMSPLDHMFRKYETGEAWSDEAGDFVRDPALEPHPNAYPCRMYRKFKLGAGKTMKSILISVASRLSDFDNDELRDLMSDDELDLDEFGERRCALFLQMPDSDSTFSFVTSMLLSQFFQLNKNKADTDYRDKGGRLPVPIQCYLDEFANIGRIPDVELLVNTLRSRGISLVIILQSYGQLAMNYEEKAQDAIVDGCDSMVFLGGKSQKTTKMISEGIGSTTVEHDSRSRTYSATNSSGVSEQLIQRALIDAAEVGRIPPDMCIVRLKAADFRSRKYDLGKHPRYAAIDPGHPGALHAEPFDDGEYLRRRREEAARGG</sequence>
<dbReference type="GO" id="GO:0005886">
    <property type="term" value="C:plasma membrane"/>
    <property type="evidence" value="ECO:0007669"/>
    <property type="project" value="UniProtKB-SubCell"/>
</dbReference>
<dbReference type="NCBIfam" id="NF045973">
    <property type="entry name" value="conju_CD1115"/>
    <property type="match status" value="1"/>
</dbReference>
<evidence type="ECO:0000313" key="9">
    <source>
        <dbReference type="Proteomes" id="UP000468327"/>
    </source>
</evidence>
<feature type="chain" id="PRO_5039147155" evidence="7">
    <location>
        <begin position="26"/>
        <end position="617"/>
    </location>
</feature>
<feature type="signal peptide" evidence="7">
    <location>
        <begin position="1"/>
        <end position="25"/>
    </location>
</feature>
<dbReference type="PANTHER" id="PTHR37937">
    <property type="entry name" value="CONJUGATIVE TRANSFER: DNA TRANSPORT"/>
    <property type="match status" value="1"/>
</dbReference>